<dbReference type="Pfam" id="PF12684">
    <property type="entry name" value="DUF3799"/>
    <property type="match status" value="1"/>
</dbReference>
<accession>A0AAW4WIS9</accession>
<keyword evidence="1" id="KW-0378">Hydrolase</keyword>
<protein>
    <submittedName>
        <fullName evidence="3">PD-(D/E)XK nuclease-like domain-containing protein</fullName>
    </submittedName>
</protein>
<dbReference type="Proteomes" id="UP001198893">
    <property type="component" value="Unassembled WGS sequence"/>
</dbReference>
<reference evidence="3" key="1">
    <citation type="submission" date="2021-10" db="EMBL/GenBank/DDBJ databases">
        <title>Anaerobic single-cell dispensing facilitates the cultivation of human gut bacteria.</title>
        <authorList>
            <person name="Afrizal A."/>
        </authorList>
    </citation>
    <scope>NUCLEOTIDE SEQUENCE</scope>
    <source>
        <strain evidence="3">CLA-AA-H204</strain>
    </source>
</reference>
<feature type="domain" description="Putative exodeoxyribonuclease 8 PDDEXK-like" evidence="2">
    <location>
        <begin position="19"/>
        <end position="249"/>
    </location>
</feature>
<dbReference type="InterPro" id="IPR024432">
    <property type="entry name" value="Put_RecE_PDDEXK-like_dom"/>
</dbReference>
<proteinExistence type="predicted"/>
<comment type="caution">
    <text evidence="3">The sequence shown here is derived from an EMBL/GenBank/DDBJ whole genome shotgun (WGS) entry which is preliminary data.</text>
</comment>
<name>A0AAW4WIS9_9FIRM</name>
<dbReference type="RefSeq" id="WP_227710391.1">
    <property type="nucleotide sequence ID" value="NZ_JAJEQW010000010.1"/>
</dbReference>
<dbReference type="InterPro" id="IPR011604">
    <property type="entry name" value="PDDEXK-like_dom_sf"/>
</dbReference>
<dbReference type="Gene3D" id="3.90.320.10">
    <property type="match status" value="1"/>
</dbReference>
<evidence type="ECO:0000256" key="1">
    <source>
        <dbReference type="ARBA" id="ARBA00022801"/>
    </source>
</evidence>
<evidence type="ECO:0000259" key="2">
    <source>
        <dbReference type="Pfam" id="PF12684"/>
    </source>
</evidence>
<gene>
    <name evidence="3" type="ORF">LKD47_10190</name>
</gene>
<organism evidence="3 4">
    <name type="scientific">Roseburia amylophila</name>
    <dbReference type="NCBI Taxonomy" id="2981794"/>
    <lineage>
        <taxon>Bacteria</taxon>
        <taxon>Bacillati</taxon>
        <taxon>Bacillota</taxon>
        <taxon>Clostridia</taxon>
        <taxon>Lachnospirales</taxon>
        <taxon>Lachnospiraceae</taxon>
        <taxon>Roseburia</taxon>
    </lineage>
</organism>
<evidence type="ECO:0000313" key="3">
    <source>
        <dbReference type="EMBL" id="MCC2242666.1"/>
    </source>
</evidence>
<sequence length="265" mass="30281">MELTAENYYSPEANAEYMSVSQFKSFAGTDGKLACEAEAMAELRGEWEMKKTTALMVGSYVDSYFEGTLDDFKKRTPELFTQKGTLKADYKQANRIIERIERDPFFMKCMSGEKQVIMTGELFGSKWKIKMDSYIPNTVIVDLKVMASITKHEWVRDLGPVDFIRYWGYDIQGAVYQEIVRQNTGKKLPFYIAAATKEDETNIEVIHVADNFLRDALSIVEANMPRVLRVKNGEEQPHRCGLCDYCRNTKVLTGPIGILDLLKDV</sequence>
<dbReference type="AlphaFoldDB" id="A0AAW4WIS9"/>
<dbReference type="GO" id="GO:0016787">
    <property type="term" value="F:hydrolase activity"/>
    <property type="evidence" value="ECO:0007669"/>
    <property type="project" value="UniProtKB-KW"/>
</dbReference>
<dbReference type="EMBL" id="JAJEQW010000010">
    <property type="protein sequence ID" value="MCC2242666.1"/>
    <property type="molecule type" value="Genomic_DNA"/>
</dbReference>
<evidence type="ECO:0000313" key="4">
    <source>
        <dbReference type="Proteomes" id="UP001198893"/>
    </source>
</evidence>